<evidence type="ECO:0000313" key="3">
    <source>
        <dbReference type="EMBL" id="SFH87621.1"/>
    </source>
</evidence>
<dbReference type="PANTHER" id="PTHR35089">
    <property type="entry name" value="CHAPERONE PROTEIN SKP"/>
    <property type="match status" value="1"/>
</dbReference>
<dbReference type="RefSeq" id="WP_075442710.1">
    <property type="nucleotide sequence ID" value="NZ_FOQK01000007.1"/>
</dbReference>
<accession>A0A1I3DMA9</accession>
<dbReference type="PANTHER" id="PTHR35089:SF1">
    <property type="entry name" value="CHAPERONE PROTEIN SKP"/>
    <property type="match status" value="1"/>
</dbReference>
<name>A0A1I3DMA9_SELRU</name>
<dbReference type="SMART" id="SM00935">
    <property type="entry name" value="OmpH"/>
    <property type="match status" value="1"/>
</dbReference>
<sequence>MVKLEKKQVKIISVLIAIVFIGSVVALALTQSGSGIASAASSNVGVVDYNQIMSQHPQVQAASTEMQQAVQDAQKEFESKAANMNDQEKHDYYQQTQQRLQQKQQELMEPITKSVEASVKKVAEQKGLSVVLEKSAVVYGGTDITQDVVKQVSK</sequence>
<gene>
    <name evidence="3" type="ORF">SAMN04487861_10714</name>
</gene>
<dbReference type="GO" id="GO:0051082">
    <property type="term" value="F:unfolded protein binding"/>
    <property type="evidence" value="ECO:0007669"/>
    <property type="project" value="InterPro"/>
</dbReference>
<dbReference type="SUPFAM" id="SSF111384">
    <property type="entry name" value="OmpH-like"/>
    <property type="match status" value="1"/>
</dbReference>
<dbReference type="InterPro" id="IPR024930">
    <property type="entry name" value="Skp_dom_sf"/>
</dbReference>
<dbReference type="Proteomes" id="UP000183639">
    <property type="component" value="Unassembled WGS sequence"/>
</dbReference>
<dbReference type="GO" id="GO:0050821">
    <property type="term" value="P:protein stabilization"/>
    <property type="evidence" value="ECO:0007669"/>
    <property type="project" value="TreeGrafter"/>
</dbReference>
<dbReference type="OrthoDB" id="1629169at2"/>
<protein>
    <submittedName>
        <fullName evidence="3">Periplasmic chaperone for outer membrane proteins Skp</fullName>
    </submittedName>
</protein>
<comment type="similarity">
    <text evidence="1">Belongs to the Skp family.</text>
</comment>
<evidence type="ECO:0000256" key="2">
    <source>
        <dbReference type="ARBA" id="ARBA00022729"/>
    </source>
</evidence>
<dbReference type="GO" id="GO:0005829">
    <property type="term" value="C:cytosol"/>
    <property type="evidence" value="ECO:0007669"/>
    <property type="project" value="TreeGrafter"/>
</dbReference>
<organism evidence="3 4">
    <name type="scientific">Selenomonas ruminantium</name>
    <dbReference type="NCBI Taxonomy" id="971"/>
    <lineage>
        <taxon>Bacteria</taxon>
        <taxon>Bacillati</taxon>
        <taxon>Bacillota</taxon>
        <taxon>Negativicutes</taxon>
        <taxon>Selenomonadales</taxon>
        <taxon>Selenomonadaceae</taxon>
        <taxon>Selenomonas</taxon>
    </lineage>
</organism>
<dbReference type="InterPro" id="IPR005632">
    <property type="entry name" value="Chaperone_Skp"/>
</dbReference>
<dbReference type="AlphaFoldDB" id="A0A1I3DMA9"/>
<evidence type="ECO:0000313" key="4">
    <source>
        <dbReference type="Proteomes" id="UP000183639"/>
    </source>
</evidence>
<reference evidence="3 4" key="1">
    <citation type="submission" date="2016-10" db="EMBL/GenBank/DDBJ databases">
        <authorList>
            <person name="de Groot N.N."/>
        </authorList>
    </citation>
    <scope>NUCLEOTIDE SEQUENCE [LARGE SCALE GENOMIC DNA]</scope>
    <source>
        <strain evidence="3 4">Z108</strain>
    </source>
</reference>
<dbReference type="Gene3D" id="3.30.910.20">
    <property type="entry name" value="Skp domain"/>
    <property type="match status" value="1"/>
</dbReference>
<dbReference type="EMBL" id="FOQK01000007">
    <property type="protein sequence ID" value="SFH87621.1"/>
    <property type="molecule type" value="Genomic_DNA"/>
</dbReference>
<dbReference type="Pfam" id="PF03938">
    <property type="entry name" value="OmpH"/>
    <property type="match status" value="1"/>
</dbReference>
<keyword evidence="2" id="KW-0732">Signal</keyword>
<proteinExistence type="inferred from homology"/>
<evidence type="ECO:0000256" key="1">
    <source>
        <dbReference type="ARBA" id="ARBA00009091"/>
    </source>
</evidence>